<dbReference type="PROSITE" id="PS00867">
    <property type="entry name" value="CPSASE_2"/>
    <property type="match status" value="1"/>
</dbReference>
<dbReference type="GO" id="GO:0046872">
    <property type="term" value="F:metal ion binding"/>
    <property type="evidence" value="ECO:0007669"/>
    <property type="project" value="InterPro"/>
</dbReference>
<dbReference type="GO" id="GO:0004075">
    <property type="term" value="F:biotin carboxylase activity"/>
    <property type="evidence" value="ECO:0007669"/>
    <property type="project" value="UniProtKB-EC"/>
</dbReference>
<dbReference type="PANTHER" id="PTHR18866:SF33">
    <property type="entry name" value="METHYLCROTONOYL-COA CARBOXYLASE SUBUNIT ALPHA, MITOCHONDRIAL-RELATED"/>
    <property type="match status" value="1"/>
</dbReference>
<evidence type="ECO:0000259" key="8">
    <source>
        <dbReference type="PROSITE" id="PS50968"/>
    </source>
</evidence>
<dbReference type="PROSITE" id="PS50968">
    <property type="entry name" value="BIOTINYL_LIPOYL"/>
    <property type="match status" value="1"/>
</dbReference>
<dbReference type="InterPro" id="IPR011054">
    <property type="entry name" value="Rudment_hybrid_motif"/>
</dbReference>
<keyword evidence="5 7" id="KW-0067">ATP-binding</keyword>
<dbReference type="InterPro" id="IPR011053">
    <property type="entry name" value="Single_hybrid_motif"/>
</dbReference>
<keyword evidence="6" id="KW-0092">Biotin</keyword>
<dbReference type="AlphaFoldDB" id="A0A2I1IM28"/>
<keyword evidence="12" id="KW-1185">Reference proteome</keyword>
<dbReference type="Pfam" id="PF00289">
    <property type="entry name" value="Biotin_carb_N"/>
    <property type="match status" value="1"/>
</dbReference>
<evidence type="ECO:0000256" key="7">
    <source>
        <dbReference type="PROSITE-ProRule" id="PRU00409"/>
    </source>
</evidence>
<dbReference type="GO" id="GO:0005524">
    <property type="term" value="F:ATP binding"/>
    <property type="evidence" value="ECO:0007669"/>
    <property type="project" value="UniProtKB-UniRule"/>
</dbReference>
<feature type="domain" description="Lipoyl-binding" evidence="8">
    <location>
        <begin position="505"/>
        <end position="582"/>
    </location>
</feature>
<dbReference type="FunFam" id="3.40.50.20:FF:000010">
    <property type="entry name" value="Propionyl-CoA carboxylase subunit alpha"/>
    <property type="match status" value="1"/>
</dbReference>
<evidence type="ECO:0000259" key="10">
    <source>
        <dbReference type="PROSITE" id="PS50979"/>
    </source>
</evidence>
<dbReference type="Pfam" id="PF02785">
    <property type="entry name" value="Biotin_carb_C"/>
    <property type="match status" value="1"/>
</dbReference>
<evidence type="ECO:0000313" key="12">
    <source>
        <dbReference type="Proteomes" id="UP000235122"/>
    </source>
</evidence>
<keyword evidence="4 7" id="KW-0547">Nucleotide-binding</keyword>
<keyword evidence="3" id="KW-0436">Ligase</keyword>
<dbReference type="InterPro" id="IPR001882">
    <property type="entry name" value="Biotin_BS"/>
</dbReference>
<evidence type="ECO:0000313" key="11">
    <source>
        <dbReference type="EMBL" id="PKY72165.1"/>
    </source>
</evidence>
<name>A0A2I1IM28_9ACTO</name>
<dbReference type="EC" id="6.3.4.14" evidence="2"/>
<evidence type="ECO:0000256" key="4">
    <source>
        <dbReference type="ARBA" id="ARBA00022741"/>
    </source>
</evidence>
<feature type="domain" description="Biotin carboxylation" evidence="10">
    <location>
        <begin position="3"/>
        <end position="439"/>
    </location>
</feature>
<dbReference type="SUPFAM" id="SSF52440">
    <property type="entry name" value="PreATP-grasp domain"/>
    <property type="match status" value="1"/>
</dbReference>
<evidence type="ECO:0000256" key="5">
    <source>
        <dbReference type="ARBA" id="ARBA00022840"/>
    </source>
</evidence>
<dbReference type="EMBL" id="PKKO01000004">
    <property type="protein sequence ID" value="PKY72165.1"/>
    <property type="molecule type" value="Genomic_DNA"/>
</dbReference>
<dbReference type="Proteomes" id="UP000235122">
    <property type="component" value="Unassembled WGS sequence"/>
</dbReference>
<dbReference type="SUPFAM" id="SSF56059">
    <property type="entry name" value="Glutathione synthetase ATP-binding domain-like"/>
    <property type="match status" value="1"/>
</dbReference>
<dbReference type="InterPro" id="IPR016185">
    <property type="entry name" value="PreATP-grasp_dom_sf"/>
</dbReference>
<evidence type="ECO:0000256" key="3">
    <source>
        <dbReference type="ARBA" id="ARBA00022598"/>
    </source>
</evidence>
<dbReference type="PANTHER" id="PTHR18866">
    <property type="entry name" value="CARBOXYLASE:PYRUVATE/ACETYL-COA/PROPIONYL-COA CARBOXYLASE"/>
    <property type="match status" value="1"/>
</dbReference>
<sequence>MKKIERILIANRGEIALRVVRTIREMGLTSIACYADEDINTAAVREADEAYSLPGKRAVETYLNQEAVLELAKKARVDAIHPGYGFLSENFDFAAKVAEAGITWIGPDASVIRALGDKIDARALAKKAGVPTVPGSSGPVRTREEAAEFAAQIGYPVLLKRADGGGGRGIIRVDSEKDLHDYYSVASEQALDLTFIEKICTHARHVETQCMRDSLGNFAVVSTRDCSVQRRNQKLIEEAPAPALDEQIDKNLHTWSEQLFTHAGYVGVGTCEFLVAAGRAYFLEVNPRLQVEHTVSEEVTGLDLVAEQIRIAQGKAASAVPSARGHAIEIRINAEDPGAELAPVTGTVKSLRWPGGPGVRVDSFLEEGSVIGSNFDSLIGKITVHGATREQAIVRMRRALAETVVEGVPTSKPVLEAVLSTEIFAHMHHYTSWFDEEKIVDSLGLEPFAPSGSADPVPVKIAVEVDGRRHQLIIDNTVLSALQVAGPTSGRPARPRQPLRGARKQVQVENTDEPGVVTSPMQATVVRLPLEDGAEVAEGDLVAVIEAMKMEKYLHAPSAGIVKYEVAQGDTVAAGAVIVRVEEKK</sequence>
<proteinExistence type="predicted"/>
<dbReference type="InterPro" id="IPR005479">
    <property type="entry name" value="CPAse_ATP-bd"/>
</dbReference>
<dbReference type="SMART" id="SM00878">
    <property type="entry name" value="Biotin_carb_C"/>
    <property type="match status" value="1"/>
</dbReference>
<dbReference type="SUPFAM" id="SSF51230">
    <property type="entry name" value="Single hybrid motif"/>
    <property type="match status" value="1"/>
</dbReference>
<evidence type="ECO:0000256" key="2">
    <source>
        <dbReference type="ARBA" id="ARBA00013263"/>
    </source>
</evidence>
<dbReference type="InterPro" id="IPR005482">
    <property type="entry name" value="Biotin_COase_C"/>
</dbReference>
<evidence type="ECO:0000259" key="9">
    <source>
        <dbReference type="PROSITE" id="PS50975"/>
    </source>
</evidence>
<dbReference type="CDD" id="cd06850">
    <property type="entry name" value="biotinyl_domain"/>
    <property type="match status" value="1"/>
</dbReference>
<accession>A0A2I1IM28</accession>
<dbReference type="Pfam" id="PF00364">
    <property type="entry name" value="Biotin_lipoyl"/>
    <property type="match status" value="1"/>
</dbReference>
<dbReference type="InterPro" id="IPR000089">
    <property type="entry name" value="Biotin_lipoyl"/>
</dbReference>
<evidence type="ECO:0000256" key="6">
    <source>
        <dbReference type="ARBA" id="ARBA00023267"/>
    </source>
</evidence>
<dbReference type="InterPro" id="IPR005481">
    <property type="entry name" value="BC-like_N"/>
</dbReference>
<comment type="caution">
    <text evidence="11">The sequence shown here is derived from an EMBL/GenBank/DDBJ whole genome shotgun (WGS) entry which is preliminary data.</text>
</comment>
<dbReference type="InterPro" id="IPR050856">
    <property type="entry name" value="Biotin_carboxylase_complex"/>
</dbReference>
<dbReference type="PROSITE" id="PS00188">
    <property type="entry name" value="BIOTIN"/>
    <property type="match status" value="1"/>
</dbReference>
<dbReference type="PROSITE" id="PS50975">
    <property type="entry name" value="ATP_GRASP"/>
    <property type="match status" value="1"/>
</dbReference>
<dbReference type="InterPro" id="IPR011761">
    <property type="entry name" value="ATP-grasp"/>
</dbReference>
<gene>
    <name evidence="11" type="ORF">CYJ19_08175</name>
</gene>
<feature type="domain" description="ATP-grasp" evidence="9">
    <location>
        <begin position="122"/>
        <end position="313"/>
    </location>
</feature>
<dbReference type="PROSITE" id="PS50979">
    <property type="entry name" value="BC"/>
    <property type="match status" value="1"/>
</dbReference>
<reference evidence="11 12" key="1">
    <citation type="submission" date="2017-12" db="EMBL/GenBank/DDBJ databases">
        <title>Phylogenetic diversity of female urinary microbiome.</title>
        <authorList>
            <person name="Thomas-White K."/>
            <person name="Wolfe A.J."/>
        </authorList>
    </citation>
    <scope>NUCLEOTIDE SEQUENCE [LARGE SCALE GENOMIC DNA]</scope>
    <source>
        <strain evidence="11 12">UMB0402</strain>
    </source>
</reference>
<dbReference type="RefSeq" id="WP_060797736.1">
    <property type="nucleotide sequence ID" value="NZ_JASOXK010000003.1"/>
</dbReference>
<evidence type="ECO:0000256" key="1">
    <source>
        <dbReference type="ARBA" id="ARBA00001953"/>
    </source>
</evidence>
<dbReference type="Pfam" id="PF02786">
    <property type="entry name" value="CPSase_L_D2"/>
    <property type="match status" value="1"/>
</dbReference>
<organism evidence="11 12">
    <name type="scientific">Winkia neuii</name>
    <dbReference type="NCBI Taxonomy" id="33007"/>
    <lineage>
        <taxon>Bacteria</taxon>
        <taxon>Bacillati</taxon>
        <taxon>Actinomycetota</taxon>
        <taxon>Actinomycetes</taxon>
        <taxon>Actinomycetales</taxon>
        <taxon>Actinomycetaceae</taxon>
        <taxon>Winkia</taxon>
    </lineage>
</organism>
<dbReference type="InterPro" id="IPR011764">
    <property type="entry name" value="Biotin_carboxylation_dom"/>
</dbReference>
<dbReference type="Gene3D" id="3.30.470.20">
    <property type="entry name" value="ATP-grasp fold, B domain"/>
    <property type="match status" value="1"/>
</dbReference>
<dbReference type="SUPFAM" id="SSF51246">
    <property type="entry name" value="Rudiment single hybrid motif"/>
    <property type="match status" value="1"/>
</dbReference>
<dbReference type="STRING" id="33007.HMPREF3198_00599"/>
<protein>
    <recommendedName>
        <fullName evidence="2">biotin carboxylase</fullName>
        <ecNumber evidence="2">6.3.4.14</ecNumber>
    </recommendedName>
</protein>
<dbReference type="Gene3D" id="2.40.50.100">
    <property type="match status" value="1"/>
</dbReference>
<comment type="cofactor">
    <cofactor evidence="1">
        <name>biotin</name>
        <dbReference type="ChEBI" id="CHEBI:57586"/>
    </cofactor>
</comment>